<reference evidence="2 3" key="1">
    <citation type="submission" date="2021-01" db="EMBL/GenBank/DDBJ databases">
        <title>Whole genome shotgun sequence of Catellatospora bangladeshensis NBRC 107357.</title>
        <authorList>
            <person name="Komaki H."/>
            <person name="Tamura T."/>
        </authorList>
    </citation>
    <scope>NUCLEOTIDE SEQUENCE [LARGE SCALE GENOMIC DNA]</scope>
    <source>
        <strain evidence="2 3">NBRC 107357</strain>
    </source>
</reference>
<accession>A0A8J3JJN2</accession>
<evidence type="ECO:0000256" key="1">
    <source>
        <dbReference type="SAM" id="MobiDB-lite"/>
    </source>
</evidence>
<evidence type="ECO:0000313" key="3">
    <source>
        <dbReference type="Proteomes" id="UP000601223"/>
    </source>
</evidence>
<dbReference type="EMBL" id="BONF01000016">
    <property type="protein sequence ID" value="GIF81901.1"/>
    <property type="molecule type" value="Genomic_DNA"/>
</dbReference>
<dbReference type="AlphaFoldDB" id="A0A8J3JJN2"/>
<keyword evidence="3" id="KW-1185">Reference proteome</keyword>
<dbReference type="Proteomes" id="UP000601223">
    <property type="component" value="Unassembled WGS sequence"/>
</dbReference>
<protein>
    <submittedName>
        <fullName evidence="2">Uncharacterized protein</fullName>
    </submittedName>
</protein>
<feature type="region of interest" description="Disordered" evidence="1">
    <location>
        <begin position="1"/>
        <end position="60"/>
    </location>
</feature>
<comment type="caution">
    <text evidence="2">The sequence shown here is derived from an EMBL/GenBank/DDBJ whole genome shotgun (WGS) entry which is preliminary data.</text>
</comment>
<organism evidence="2 3">
    <name type="scientific">Catellatospora bangladeshensis</name>
    <dbReference type="NCBI Taxonomy" id="310355"/>
    <lineage>
        <taxon>Bacteria</taxon>
        <taxon>Bacillati</taxon>
        <taxon>Actinomycetota</taxon>
        <taxon>Actinomycetes</taxon>
        <taxon>Micromonosporales</taxon>
        <taxon>Micromonosporaceae</taxon>
        <taxon>Catellatospora</taxon>
    </lineage>
</organism>
<gene>
    <name evidence="2" type="ORF">Cba03nite_32500</name>
</gene>
<name>A0A8J3JJN2_9ACTN</name>
<sequence>MRYGASRRRAEASKTTGRPVAAAYPRTKGWSEQGHLGAGAHEHHVPAVGQAGPPYRREPAAGQLGALHDRDGRAERLAHPSRDVPAAQLRLGRTPHRPILGRLVPARRTPTAALIMNLWHGSAACPGHSFLIADDTPSSRAIGS</sequence>
<evidence type="ECO:0000313" key="2">
    <source>
        <dbReference type="EMBL" id="GIF81901.1"/>
    </source>
</evidence>
<proteinExistence type="predicted"/>